<protein>
    <recommendedName>
        <fullName evidence="1">AMIN-like domain-containing protein</fullName>
    </recommendedName>
</protein>
<sequence>MTPCDIAAPDAAFLPPDFSGEIQHQADGFGGLLFESLESAVCDGFERVLVELGSYRGEDPGQPGLWAEWVDQVTLDSGEIVPIEGSQILVLSIIGATWQPDTGGTHGVSGPTGDPIAEAQYQEQSGGSAGLFVGLIERSEFRAFTLADPYRVVVDVRSPS</sequence>
<reference evidence="2 3" key="1">
    <citation type="submission" date="2019-03" db="EMBL/GenBank/DDBJ databases">
        <title>Genomic features of bacteria from cold environments.</title>
        <authorList>
            <person name="Shen L."/>
        </authorList>
    </citation>
    <scope>NUCLEOTIDE SEQUENCE [LARGE SCALE GENOMIC DNA]</scope>
    <source>
        <strain evidence="3">T3246-1</strain>
    </source>
</reference>
<dbReference type="Pfam" id="PF24837">
    <property type="entry name" value="AMIN-like"/>
    <property type="match status" value="1"/>
</dbReference>
<accession>A0ABY2E0B0</accession>
<dbReference type="RefSeq" id="WP_133109655.1">
    <property type="nucleotide sequence ID" value="NZ_SMNA01000013.1"/>
</dbReference>
<evidence type="ECO:0000259" key="1">
    <source>
        <dbReference type="Pfam" id="PF24837"/>
    </source>
</evidence>
<comment type="caution">
    <text evidence="2">The sequence shown here is derived from an EMBL/GenBank/DDBJ whole genome shotgun (WGS) entry which is preliminary data.</text>
</comment>
<dbReference type="Proteomes" id="UP000504882">
    <property type="component" value="Unassembled WGS sequence"/>
</dbReference>
<keyword evidence="3" id="KW-1185">Reference proteome</keyword>
<name>A0ABY2E0B0_9MICO</name>
<organism evidence="2 3">
    <name type="scientific">Occultella glacieicola</name>
    <dbReference type="NCBI Taxonomy" id="2518684"/>
    <lineage>
        <taxon>Bacteria</taxon>
        <taxon>Bacillati</taxon>
        <taxon>Actinomycetota</taxon>
        <taxon>Actinomycetes</taxon>
        <taxon>Micrococcales</taxon>
        <taxon>Ruaniaceae</taxon>
        <taxon>Occultella</taxon>
    </lineage>
</organism>
<dbReference type="EMBL" id="SMNA01000013">
    <property type="protein sequence ID" value="TDE89213.1"/>
    <property type="molecule type" value="Genomic_DNA"/>
</dbReference>
<feature type="domain" description="AMIN-like" evidence="1">
    <location>
        <begin position="43"/>
        <end position="157"/>
    </location>
</feature>
<gene>
    <name evidence="2" type="ORF">EXU48_21030</name>
</gene>
<evidence type="ECO:0000313" key="2">
    <source>
        <dbReference type="EMBL" id="TDE89213.1"/>
    </source>
</evidence>
<evidence type="ECO:0000313" key="3">
    <source>
        <dbReference type="Proteomes" id="UP000504882"/>
    </source>
</evidence>
<dbReference type="InterPro" id="IPR056303">
    <property type="entry name" value="AMIN-like"/>
</dbReference>
<proteinExistence type="predicted"/>